<dbReference type="Proteomes" id="UP000823775">
    <property type="component" value="Unassembled WGS sequence"/>
</dbReference>
<sequence length="113" mass="12860">MTQKGASPYADGSNVTQRGQSVDKAFVTIKEKMPDFNANFMAEGISDHCPVKVGPVDIQRRKRASLKYYNVWATHPNFLKIVETTWKQPIEGYKMWQVVQRGAEVNERGKTVK</sequence>
<protein>
    <submittedName>
        <fullName evidence="1">Uncharacterized protein</fullName>
    </submittedName>
</protein>
<proteinExistence type="predicted"/>
<keyword evidence="2" id="KW-1185">Reference proteome</keyword>
<evidence type="ECO:0000313" key="2">
    <source>
        <dbReference type="Proteomes" id="UP000823775"/>
    </source>
</evidence>
<comment type="caution">
    <text evidence="1">The sequence shown here is derived from an EMBL/GenBank/DDBJ whole genome shotgun (WGS) entry which is preliminary data.</text>
</comment>
<accession>A0ABS8VAE6</accession>
<gene>
    <name evidence="1" type="ORF">HAX54_030668</name>
</gene>
<name>A0ABS8VAE6_DATST</name>
<dbReference type="EMBL" id="JACEIK010003858">
    <property type="protein sequence ID" value="MCD9643321.1"/>
    <property type="molecule type" value="Genomic_DNA"/>
</dbReference>
<evidence type="ECO:0000313" key="1">
    <source>
        <dbReference type="EMBL" id="MCD9643321.1"/>
    </source>
</evidence>
<organism evidence="1 2">
    <name type="scientific">Datura stramonium</name>
    <name type="common">Jimsonweed</name>
    <name type="synonym">Common thornapple</name>
    <dbReference type="NCBI Taxonomy" id="4076"/>
    <lineage>
        <taxon>Eukaryota</taxon>
        <taxon>Viridiplantae</taxon>
        <taxon>Streptophyta</taxon>
        <taxon>Embryophyta</taxon>
        <taxon>Tracheophyta</taxon>
        <taxon>Spermatophyta</taxon>
        <taxon>Magnoliopsida</taxon>
        <taxon>eudicotyledons</taxon>
        <taxon>Gunneridae</taxon>
        <taxon>Pentapetalae</taxon>
        <taxon>asterids</taxon>
        <taxon>lamiids</taxon>
        <taxon>Solanales</taxon>
        <taxon>Solanaceae</taxon>
        <taxon>Solanoideae</taxon>
        <taxon>Datureae</taxon>
        <taxon>Datura</taxon>
    </lineage>
</organism>
<reference evidence="1 2" key="1">
    <citation type="journal article" date="2021" name="BMC Genomics">
        <title>Datura genome reveals duplications of psychoactive alkaloid biosynthetic genes and high mutation rate following tissue culture.</title>
        <authorList>
            <person name="Rajewski A."/>
            <person name="Carter-House D."/>
            <person name="Stajich J."/>
            <person name="Litt A."/>
        </authorList>
    </citation>
    <scope>NUCLEOTIDE SEQUENCE [LARGE SCALE GENOMIC DNA]</scope>
    <source>
        <strain evidence="1">AR-01</strain>
    </source>
</reference>